<dbReference type="InterPro" id="IPR050682">
    <property type="entry name" value="ModA/WtpA"/>
</dbReference>
<dbReference type="AlphaFoldDB" id="A0A075JHT4"/>
<feature type="binding site" evidence="4">
    <location>
        <position position="57"/>
    </location>
    <ligand>
        <name>molybdate</name>
        <dbReference type="ChEBI" id="CHEBI:36264"/>
    </ligand>
</feature>
<sequence length="266" mass="26901">MNRSLTTATAATASAAVLGLSGCGGSSSTNSSGSNAAGSSSATASSSKTITVLAAASLTESFTKLAEDFEKNHPGVEIKMSFAGSQDIARQLKGGAPADVVAMADTTTPKTMPIDITQGKTWTDFATNELEIATPKGNPGHVSDLASLAKVNTVLCAKTVPCGRAAGKALTKANVHAHVVSYEQNVKSTLAKVSSGDADAAVVYRTDVKAAGDKVTGVDIASGSNVKTTLPIATWSDNEYAKQFVQLITGAEGRKVLSDAGFGSPS</sequence>
<dbReference type="HOGENOM" id="CLU_065520_0_1_11"/>
<dbReference type="OrthoDB" id="9785015at2"/>
<dbReference type="GeneID" id="41841737"/>
<keyword evidence="4" id="KW-0500">Molybdenum</keyword>
<feature type="binding site" evidence="4">
    <location>
        <position position="204"/>
    </location>
    <ligand>
        <name>molybdate</name>
        <dbReference type="ChEBI" id="CHEBI:36264"/>
    </ligand>
</feature>
<dbReference type="eggNOG" id="COG0725">
    <property type="taxonomic scope" value="Bacteria"/>
</dbReference>
<accession>A0A075JHT4</accession>
<dbReference type="GO" id="GO:0015689">
    <property type="term" value="P:molybdate ion transport"/>
    <property type="evidence" value="ECO:0007669"/>
    <property type="project" value="InterPro"/>
</dbReference>
<dbReference type="KEGG" id="dni:HX89_11645"/>
<dbReference type="EMBL" id="CP008889">
    <property type="protein sequence ID" value="AIF41479.1"/>
    <property type="molecule type" value="Genomic_DNA"/>
</dbReference>
<dbReference type="GO" id="GO:0030973">
    <property type="term" value="F:molybdate ion binding"/>
    <property type="evidence" value="ECO:0007669"/>
    <property type="project" value="TreeGrafter"/>
</dbReference>
<gene>
    <name evidence="5" type="ORF">HX89_11645</name>
</gene>
<evidence type="ECO:0000256" key="4">
    <source>
        <dbReference type="PIRSR" id="PIRSR004846-1"/>
    </source>
</evidence>
<feature type="binding site" evidence="4">
    <location>
        <position position="186"/>
    </location>
    <ligand>
        <name>molybdate</name>
        <dbReference type="ChEBI" id="CHEBI:36264"/>
    </ligand>
</feature>
<dbReference type="PIRSF" id="PIRSF004846">
    <property type="entry name" value="ModA"/>
    <property type="match status" value="1"/>
</dbReference>
<reference evidence="5 6" key="1">
    <citation type="submission" date="2014-07" db="EMBL/GenBank/DDBJ databases">
        <title>Genome Sequencing of Dermacoccus nishinomiyaensis.</title>
        <authorList>
            <person name="Hong K.W."/>
            <person name="Chan K.G."/>
        </authorList>
    </citation>
    <scope>NUCLEOTIDE SEQUENCE [LARGE SCALE GENOMIC DNA]</scope>
    <source>
        <strain evidence="5 6">M25</strain>
    </source>
</reference>
<keyword evidence="2 4" id="KW-0479">Metal-binding</keyword>
<dbReference type="PROSITE" id="PS51257">
    <property type="entry name" value="PROKAR_LIPOPROTEIN"/>
    <property type="match status" value="1"/>
</dbReference>
<dbReference type="Proteomes" id="UP000027986">
    <property type="component" value="Chromosome"/>
</dbReference>
<evidence type="ECO:0000256" key="1">
    <source>
        <dbReference type="ARBA" id="ARBA00009175"/>
    </source>
</evidence>
<dbReference type="Pfam" id="PF13531">
    <property type="entry name" value="SBP_bac_11"/>
    <property type="match status" value="1"/>
</dbReference>
<evidence type="ECO:0000256" key="2">
    <source>
        <dbReference type="ARBA" id="ARBA00022723"/>
    </source>
</evidence>
<dbReference type="Gene3D" id="3.40.190.10">
    <property type="entry name" value="Periplasmic binding protein-like II"/>
    <property type="match status" value="2"/>
</dbReference>
<proteinExistence type="inferred from homology"/>
<dbReference type="NCBIfam" id="TIGR01256">
    <property type="entry name" value="modA"/>
    <property type="match status" value="1"/>
</dbReference>
<organism evidence="5 6">
    <name type="scientific">Dermacoccus nishinomiyaensis</name>
    <dbReference type="NCBI Taxonomy" id="1274"/>
    <lineage>
        <taxon>Bacteria</taxon>
        <taxon>Bacillati</taxon>
        <taxon>Actinomycetota</taxon>
        <taxon>Actinomycetes</taxon>
        <taxon>Micrococcales</taxon>
        <taxon>Dermacoccaceae</taxon>
        <taxon>Dermacoccus</taxon>
    </lineage>
</organism>
<protein>
    <recommendedName>
        <fullName evidence="7">Molybdate ABC transporter substrate-binding protein</fullName>
    </recommendedName>
</protein>
<evidence type="ECO:0000313" key="6">
    <source>
        <dbReference type="Proteomes" id="UP000027986"/>
    </source>
</evidence>
<dbReference type="PANTHER" id="PTHR30632:SF0">
    <property type="entry name" value="SULFATE-BINDING PROTEIN"/>
    <property type="match status" value="1"/>
</dbReference>
<dbReference type="GO" id="GO:0046872">
    <property type="term" value="F:metal ion binding"/>
    <property type="evidence" value="ECO:0007669"/>
    <property type="project" value="UniProtKB-KW"/>
</dbReference>
<dbReference type="PANTHER" id="PTHR30632">
    <property type="entry name" value="MOLYBDATE-BINDING PERIPLASMIC PROTEIN"/>
    <property type="match status" value="1"/>
</dbReference>
<keyword evidence="3" id="KW-0732">Signal</keyword>
<comment type="similarity">
    <text evidence="1">Belongs to the bacterial solute-binding protein ModA family.</text>
</comment>
<dbReference type="SUPFAM" id="SSF53850">
    <property type="entry name" value="Periplasmic binding protein-like II"/>
    <property type="match status" value="1"/>
</dbReference>
<feature type="binding site" evidence="4">
    <location>
        <position position="85"/>
    </location>
    <ligand>
        <name>molybdate</name>
        <dbReference type="ChEBI" id="CHEBI:36264"/>
    </ligand>
</feature>
<dbReference type="InterPro" id="IPR005950">
    <property type="entry name" value="ModA"/>
</dbReference>
<keyword evidence="6" id="KW-1185">Reference proteome</keyword>
<evidence type="ECO:0000313" key="5">
    <source>
        <dbReference type="EMBL" id="AIF41479.1"/>
    </source>
</evidence>
<evidence type="ECO:0000256" key="3">
    <source>
        <dbReference type="ARBA" id="ARBA00022729"/>
    </source>
</evidence>
<name>A0A075JHT4_9MICO</name>
<evidence type="ECO:0008006" key="7">
    <source>
        <dbReference type="Google" id="ProtNLM"/>
    </source>
</evidence>
<dbReference type="RefSeq" id="WP_038569296.1">
    <property type="nucleotide sequence ID" value="NZ_CP008889.1"/>
</dbReference>